<proteinExistence type="predicted"/>
<protein>
    <submittedName>
        <fullName evidence="12">Putative polyketide synthase</fullName>
    </submittedName>
</protein>
<dbReference type="InterPro" id="IPR036291">
    <property type="entry name" value="NAD(P)-bd_dom_sf"/>
</dbReference>
<dbReference type="InterPro" id="IPR050091">
    <property type="entry name" value="PKS_NRPS_Biosynth_Enz"/>
</dbReference>
<keyword evidence="4" id="KW-0808">Transferase</keyword>
<evidence type="ECO:0000313" key="13">
    <source>
        <dbReference type="Proteomes" id="UP000325780"/>
    </source>
</evidence>
<evidence type="ECO:0000256" key="8">
    <source>
        <dbReference type="PROSITE-ProRule" id="PRU01363"/>
    </source>
</evidence>
<dbReference type="SUPFAM" id="SSF51735">
    <property type="entry name" value="NAD(P)-binding Rossmann-fold domains"/>
    <property type="match status" value="2"/>
</dbReference>
<dbReference type="Gene3D" id="3.90.180.10">
    <property type="entry name" value="Medium-chain alcohol dehydrogenases, catalytic domain"/>
    <property type="match status" value="1"/>
</dbReference>
<dbReference type="InterPro" id="IPR014030">
    <property type="entry name" value="Ketoacyl_synth_N"/>
</dbReference>
<dbReference type="Pfam" id="PF00550">
    <property type="entry name" value="PP-binding"/>
    <property type="match status" value="1"/>
</dbReference>
<dbReference type="InterPro" id="IPR020843">
    <property type="entry name" value="ER"/>
</dbReference>
<evidence type="ECO:0000259" key="9">
    <source>
        <dbReference type="PROSITE" id="PS50075"/>
    </source>
</evidence>
<dbReference type="SUPFAM" id="SSF55048">
    <property type="entry name" value="Probable ACP-binding domain of malonyl-CoA ACP transacylase"/>
    <property type="match status" value="1"/>
</dbReference>
<dbReference type="Pfam" id="PF08240">
    <property type="entry name" value="ADH_N"/>
    <property type="match status" value="1"/>
</dbReference>
<keyword evidence="2" id="KW-0597">Phosphoprotein</keyword>
<dbReference type="Pfam" id="PF16197">
    <property type="entry name" value="KAsynt_C_assoc"/>
    <property type="match status" value="1"/>
</dbReference>
<dbReference type="SMART" id="SM00829">
    <property type="entry name" value="PKS_ER"/>
    <property type="match status" value="1"/>
</dbReference>
<dbReference type="Pfam" id="PF00698">
    <property type="entry name" value="Acyl_transf_1"/>
    <property type="match status" value="1"/>
</dbReference>
<dbReference type="InterPro" id="IPR011032">
    <property type="entry name" value="GroES-like_sf"/>
</dbReference>
<organism evidence="12 13">
    <name type="scientific">Aspergillus avenaceus</name>
    <dbReference type="NCBI Taxonomy" id="36643"/>
    <lineage>
        <taxon>Eukaryota</taxon>
        <taxon>Fungi</taxon>
        <taxon>Dikarya</taxon>
        <taxon>Ascomycota</taxon>
        <taxon>Pezizomycotina</taxon>
        <taxon>Eurotiomycetes</taxon>
        <taxon>Eurotiomycetidae</taxon>
        <taxon>Eurotiales</taxon>
        <taxon>Aspergillaceae</taxon>
        <taxon>Aspergillus</taxon>
        <taxon>Aspergillus subgen. Circumdati</taxon>
    </lineage>
</organism>
<dbReference type="Gene3D" id="3.40.50.150">
    <property type="entry name" value="Vaccinia Virus protein VP39"/>
    <property type="match status" value="1"/>
</dbReference>
<dbReference type="Pfam" id="PF00109">
    <property type="entry name" value="ketoacyl-synt"/>
    <property type="match status" value="1"/>
</dbReference>
<dbReference type="SMART" id="SM00823">
    <property type="entry name" value="PKS_PP"/>
    <property type="match status" value="1"/>
</dbReference>
<dbReference type="GO" id="GO:0016491">
    <property type="term" value="F:oxidoreductase activity"/>
    <property type="evidence" value="ECO:0007669"/>
    <property type="project" value="InterPro"/>
</dbReference>
<dbReference type="FunFam" id="3.40.50.720:FF:000209">
    <property type="entry name" value="Polyketide synthase Pks12"/>
    <property type="match status" value="1"/>
</dbReference>
<dbReference type="GO" id="GO:0004312">
    <property type="term" value="F:fatty acid synthase activity"/>
    <property type="evidence" value="ECO:0007669"/>
    <property type="project" value="TreeGrafter"/>
</dbReference>
<dbReference type="GO" id="GO:1901336">
    <property type="term" value="P:lactone biosynthetic process"/>
    <property type="evidence" value="ECO:0007669"/>
    <property type="project" value="UniProtKB-ARBA"/>
</dbReference>
<sequence length="2383" mass="260953">MAYSEAGDSWFDLTGEVLQHHEPDTSRSAHPRQDSIAIVGMGMRLPGGIKTEAQLWDLLVNGKDAHGPVPPSRYNAENFFSSSSCPGSVSTRHGYFLQDDIAQFDAEFFSVNATEAAHMDPQQRLLLEVVWECLQNGGQVGWRGKDVGCFVGVFGADWMMMSQGDSQKVGAYDFLGCHDFTLANRLSYEFDWTGPSVTVETGCSSTLVAFHQACRALQEGDCSAAVVAGCNLILSPTNTITMCASGALSGDGKCRPFDATADGYGRGKAINCVYLKRYDEALREGDPVRAIVRSTTTNCDGRTPGFSVPNPVAQAAMMRKAYDDADLPIGETGLFECHGTGTQVGDKGEASAVASVFEDQGIYLGSVKANVGHSGGGLGLDERHQSRSRHGARVPFELAGLRMANKPIPWPRDRLKRASVNSFGIGGTNAHAIVQLPEQRRPSSTGYSTPLKLLVYSASSPKSLDATVKGMQHYIEDKPQHIDNVAYTLGSRREHLRHRAFTVHGAGEGIVRSGKAPRDAPSVNFVFTGQGSQWRGMSRQLILFEEFRFEILRMSQALRQMEDPPSWRLEDAMQCENETLPIDDPEYAQPLCTALQIGIVAILNSWNIKPDAVVGHSSGEIAAAYAAGAVPSSDAIRISFCRGRAVKLHGCPGAMAAVSIGKELAAQYLHGSVVIACESGPESVTLSGNEEDLALVLGRISTDRLDVRMKSLDVPVAYHSRYMKGAGDVYKRMLDRLLPTDADATATFYSTVTGKVLSESNSFGPAYWRNNLVSPVQFYPAILEMMKHQDGDKSGIFLEIGPHSSLSSPLRSIMNSQNTAEYKYIPTVVKQASPGVSLYETAGQLYLNSVIPDFLAVNGMGDVLTDLPLYAWDHEQRYWNESPVIQRWRQAKFPHHELLGSRVAASSDVSPIWRNVLSTQNTNWMQDHRIQGRTIMPVAGYVAAVGEAIRQISGIVDYTLCHLRVYEPLLLPEGTETEFITSLSVIPHTLNGSVRWYQFTISSFVVGNWMNHCTGEARAGADSFTSAKSLLPAVAWTSTSSREVDSKSWYALLQDVGYGYGPCLRKLTAVKAAAASNTSNALVDIGDIPHSTGYYAQNPVCIDHLLQLIIVAATRGLSHRLRLSLPVAIEHVYVKPSKQSTEAPLDMWATTENCKNGYTCDVTAGSIEGTMIGLTGCSVVPASPKDTTESLEFEQLHWHPIPSPQRAGEMITKLSKPDSQVRLMEELVILCTLQSADIAKSHCPQSPHMRKYAVWLQTQVASLRHDGSILVSEAQHWSTYDVPTRAKMIAQRVGLSEQMLEAWQRDLVLRVYENMAPLLTGEKKAIELLYEDEGLKQFYQGTHSLFDCAPLLSNLGYSIPRMKILEIGGGTGGFTTHVLDALAGPSKWPLFLSYTFTDISPGFFPAAQEHLKHYLGVDYSGTLPGWWLGQHDQRVQEPYVTPNRWNHELRAAGFTGADTVVYDQDQPFQCSAVILSTKGCEKAQGDVTLICHSDVHPLVTKVREHFQQAGYNVETSPIHESTGCSGGVISLLEIEGPFFYDMSSKTWQEYQRLLQRVESTGTLWVTKAVQIECSDPRYALTLGAIRTSRSELQADLATLEAQSFDNGFLDALLTVYERLQRGQGQQWNRDFEYMYHNGEIHICRYHRIQADQLPPPTVSTPIEARRLTVGAPGNLGTLQWKSTSYDQLQDDTVVVDIKYAGLNFRDVLEALAVFGEDAEMGMEASGIISQAGPDAALQVGQSVLVTAPDGMLSTRVAIPSKKCISVPNNIALVQAAAFPCVYGTAVLALLHQGNLRRGHTVLIHSACGGVGLAAIGISKLKGATIYATVGQKVKAEYLNQRFGIPMNRIFSSRDRSFYADLMRETNGRGVDIVLNSLAGELFETSWECVAKSGKMIEIGKKDIMENKPLRLGPFLHNRSFICVNASEIMIEQPDMYRMVIEGGMDDLANGRFEPIAPIRIFPAEQVESAFRHMQSGKHIGKVVVQMPQDMKALPLASKQEPSTFPPNTSYLMIGGWGGIGRAVSRWMVDRGARDIVYLSRSSPAANLPFSRELEAQGCRVSIVQGTVTNAKDVEKAVQCCDHPIKGVFQMAMVLNEKPILEMSWEEWHDTLEPKVIGTWNLHHGLLNENLDFFLLFSSIAGIVGQPGLANYAAANTFLDGFVQYRHSQGLPAAAIDIGVVAGGNHIAERLSGGKLLGTAFRGYQTIREKDVIRAIEVALTHQYSVPLDMDRSSSGSQITLGLSPPPRSSLDDSVVPIFKDPRMSLLISVESKRQEAPEGSSATDALMEKITNDLAALSSEEAGSIIQHEIIRKLAPLANLDEAVIGSTQPFSQLGVDSLIVTELRTWLRRSFRIEMAVPEITAAGDVAGLTDLVLQRLQSTPR</sequence>
<dbReference type="InterPro" id="IPR013154">
    <property type="entry name" value="ADH-like_N"/>
</dbReference>
<dbReference type="InterPro" id="IPR001227">
    <property type="entry name" value="Ac_transferase_dom_sf"/>
</dbReference>
<dbReference type="InterPro" id="IPR014031">
    <property type="entry name" value="Ketoacyl_synth_C"/>
</dbReference>
<dbReference type="InterPro" id="IPR032821">
    <property type="entry name" value="PKS_assoc"/>
</dbReference>
<dbReference type="InterPro" id="IPR018201">
    <property type="entry name" value="Ketoacyl_synth_AS"/>
</dbReference>
<dbReference type="Gene3D" id="3.40.47.10">
    <property type="match status" value="1"/>
</dbReference>
<dbReference type="GO" id="GO:0008168">
    <property type="term" value="F:methyltransferase activity"/>
    <property type="evidence" value="ECO:0007669"/>
    <property type="project" value="UniProtKB-KW"/>
</dbReference>
<dbReference type="Gene3D" id="1.10.1200.10">
    <property type="entry name" value="ACP-like"/>
    <property type="match status" value="1"/>
</dbReference>
<dbReference type="InterPro" id="IPR020806">
    <property type="entry name" value="PKS_PP-bd"/>
</dbReference>
<dbReference type="Pfam" id="PF14765">
    <property type="entry name" value="PS-DH"/>
    <property type="match status" value="1"/>
</dbReference>
<dbReference type="PANTHER" id="PTHR43775:SF49">
    <property type="entry name" value="SYNTHASE, PUTATIVE (JCVI)-RELATED"/>
    <property type="match status" value="1"/>
</dbReference>
<evidence type="ECO:0000259" key="11">
    <source>
        <dbReference type="PROSITE" id="PS52019"/>
    </source>
</evidence>
<dbReference type="Gene3D" id="3.10.129.110">
    <property type="entry name" value="Polyketide synthase dehydratase"/>
    <property type="match status" value="1"/>
</dbReference>
<dbReference type="EMBL" id="ML742221">
    <property type="protein sequence ID" value="KAE8147175.1"/>
    <property type="molecule type" value="Genomic_DNA"/>
</dbReference>
<dbReference type="Pfam" id="PF02801">
    <property type="entry name" value="Ketoacyl-synt_C"/>
    <property type="match status" value="1"/>
</dbReference>
<dbReference type="SUPFAM" id="SSF53335">
    <property type="entry name" value="S-adenosyl-L-methionine-dependent methyltransferases"/>
    <property type="match status" value="1"/>
</dbReference>
<dbReference type="SMART" id="SM00822">
    <property type="entry name" value="PKS_KR"/>
    <property type="match status" value="1"/>
</dbReference>
<dbReference type="OrthoDB" id="329835at2759"/>
<dbReference type="InterPro" id="IPR006162">
    <property type="entry name" value="Ppantetheine_attach_site"/>
</dbReference>
<dbReference type="GO" id="GO:0004315">
    <property type="term" value="F:3-oxoacyl-[acyl-carrier-protein] synthase activity"/>
    <property type="evidence" value="ECO:0007669"/>
    <property type="project" value="InterPro"/>
</dbReference>
<feature type="active site" description="Proton donor; for dehydratase activity" evidence="8">
    <location>
        <position position="1103"/>
    </location>
</feature>
<evidence type="ECO:0000256" key="1">
    <source>
        <dbReference type="ARBA" id="ARBA00022450"/>
    </source>
</evidence>
<dbReference type="InterPro" id="IPR013968">
    <property type="entry name" value="PKS_KR"/>
</dbReference>
<keyword evidence="1" id="KW-0596">Phosphopantetheine</keyword>
<dbReference type="InterPro" id="IPR049552">
    <property type="entry name" value="PKS_DH_N"/>
</dbReference>
<dbReference type="PROSITE" id="PS00012">
    <property type="entry name" value="PHOSPHOPANTETHEINE"/>
    <property type="match status" value="1"/>
</dbReference>
<dbReference type="GO" id="GO:0032259">
    <property type="term" value="P:methylation"/>
    <property type="evidence" value="ECO:0007669"/>
    <property type="project" value="UniProtKB-KW"/>
</dbReference>
<dbReference type="Gene3D" id="3.40.50.720">
    <property type="entry name" value="NAD(P)-binding Rossmann-like Domain"/>
    <property type="match status" value="1"/>
</dbReference>
<dbReference type="GO" id="GO:0006633">
    <property type="term" value="P:fatty acid biosynthetic process"/>
    <property type="evidence" value="ECO:0007669"/>
    <property type="project" value="InterPro"/>
</dbReference>
<dbReference type="InterPro" id="IPR020841">
    <property type="entry name" value="PKS_Beta-ketoAc_synthase_dom"/>
</dbReference>
<dbReference type="GO" id="GO:0031177">
    <property type="term" value="F:phosphopantetheine binding"/>
    <property type="evidence" value="ECO:0007669"/>
    <property type="project" value="InterPro"/>
</dbReference>
<accession>A0A5N6TLG7</accession>
<dbReference type="CDD" id="cd00833">
    <property type="entry name" value="PKS"/>
    <property type="match status" value="1"/>
</dbReference>
<dbReference type="InterPro" id="IPR016039">
    <property type="entry name" value="Thiolase-like"/>
</dbReference>
<dbReference type="Proteomes" id="UP000325780">
    <property type="component" value="Unassembled WGS sequence"/>
</dbReference>
<name>A0A5N6TLG7_ASPAV</name>
<dbReference type="InterPro" id="IPR057326">
    <property type="entry name" value="KR_dom"/>
</dbReference>
<evidence type="ECO:0000256" key="3">
    <source>
        <dbReference type="ARBA" id="ARBA00022603"/>
    </source>
</evidence>
<dbReference type="InterPro" id="IPR036736">
    <property type="entry name" value="ACP-like_sf"/>
</dbReference>
<evidence type="ECO:0000256" key="6">
    <source>
        <dbReference type="ARBA" id="ARBA00023268"/>
    </source>
</evidence>
<dbReference type="InterPro" id="IPR009081">
    <property type="entry name" value="PP-bd_ACP"/>
</dbReference>
<dbReference type="CDD" id="cd05195">
    <property type="entry name" value="enoyl_red"/>
    <property type="match status" value="1"/>
</dbReference>
<feature type="region of interest" description="N-terminal hotdog fold" evidence="8">
    <location>
        <begin position="896"/>
        <end position="1024"/>
    </location>
</feature>
<feature type="domain" description="PKS/mFAS DH" evidence="11">
    <location>
        <begin position="896"/>
        <end position="1189"/>
    </location>
</feature>
<evidence type="ECO:0000259" key="10">
    <source>
        <dbReference type="PROSITE" id="PS52004"/>
    </source>
</evidence>
<keyword evidence="3" id="KW-0489">Methyltransferase</keyword>
<evidence type="ECO:0000313" key="12">
    <source>
        <dbReference type="EMBL" id="KAE8147175.1"/>
    </source>
</evidence>
<dbReference type="SUPFAM" id="SSF52151">
    <property type="entry name" value="FabD/lysophospholipase-like"/>
    <property type="match status" value="1"/>
</dbReference>
<feature type="domain" description="Carrier" evidence="9">
    <location>
        <begin position="2301"/>
        <end position="2378"/>
    </location>
</feature>
<dbReference type="InterPro" id="IPR020807">
    <property type="entry name" value="PKS_DH"/>
</dbReference>
<dbReference type="GO" id="GO:0044550">
    <property type="term" value="P:secondary metabolite biosynthetic process"/>
    <property type="evidence" value="ECO:0007669"/>
    <property type="project" value="TreeGrafter"/>
</dbReference>
<dbReference type="PANTHER" id="PTHR43775">
    <property type="entry name" value="FATTY ACID SYNTHASE"/>
    <property type="match status" value="1"/>
</dbReference>
<dbReference type="SUPFAM" id="SSF53901">
    <property type="entry name" value="Thiolase-like"/>
    <property type="match status" value="1"/>
</dbReference>
<evidence type="ECO:0000256" key="7">
    <source>
        <dbReference type="ARBA" id="ARBA00023315"/>
    </source>
</evidence>
<dbReference type="PROSITE" id="PS50075">
    <property type="entry name" value="CARRIER"/>
    <property type="match status" value="1"/>
</dbReference>
<evidence type="ECO:0000256" key="2">
    <source>
        <dbReference type="ARBA" id="ARBA00022553"/>
    </source>
</evidence>
<dbReference type="Pfam" id="PF21089">
    <property type="entry name" value="PKS_DH_N"/>
    <property type="match status" value="1"/>
</dbReference>
<dbReference type="SMART" id="SM00826">
    <property type="entry name" value="PKS_DH"/>
    <property type="match status" value="1"/>
</dbReference>
<dbReference type="PROSITE" id="PS52019">
    <property type="entry name" value="PKS_MFAS_DH"/>
    <property type="match status" value="1"/>
</dbReference>
<dbReference type="InterPro" id="IPR049551">
    <property type="entry name" value="PKS_DH_C"/>
</dbReference>
<dbReference type="InterPro" id="IPR016036">
    <property type="entry name" value="Malonyl_transacylase_ACP-bd"/>
</dbReference>
<feature type="region of interest" description="C-terminal hotdog fold" evidence="8">
    <location>
        <begin position="1041"/>
        <end position="1189"/>
    </location>
</feature>
<dbReference type="InterPro" id="IPR029063">
    <property type="entry name" value="SAM-dependent_MTases_sf"/>
</dbReference>
<reference evidence="12 13" key="1">
    <citation type="submission" date="2019-04" db="EMBL/GenBank/DDBJ databases">
        <title>Friends and foes A comparative genomics study of 23 Aspergillus species from section Flavi.</title>
        <authorList>
            <consortium name="DOE Joint Genome Institute"/>
            <person name="Kjaerbolling I."/>
            <person name="Vesth T."/>
            <person name="Frisvad J.C."/>
            <person name="Nybo J.L."/>
            <person name="Theobald S."/>
            <person name="Kildgaard S."/>
            <person name="Isbrandt T."/>
            <person name="Kuo A."/>
            <person name="Sato A."/>
            <person name="Lyhne E.K."/>
            <person name="Kogle M.E."/>
            <person name="Wiebenga A."/>
            <person name="Kun R.S."/>
            <person name="Lubbers R.J."/>
            <person name="Makela M.R."/>
            <person name="Barry K."/>
            <person name="Chovatia M."/>
            <person name="Clum A."/>
            <person name="Daum C."/>
            <person name="Haridas S."/>
            <person name="He G."/>
            <person name="LaButti K."/>
            <person name="Lipzen A."/>
            <person name="Mondo S."/>
            <person name="Riley R."/>
            <person name="Salamov A."/>
            <person name="Simmons B.A."/>
            <person name="Magnuson J.K."/>
            <person name="Henrissat B."/>
            <person name="Mortensen U.H."/>
            <person name="Larsen T.O."/>
            <person name="Devries R.P."/>
            <person name="Grigoriev I.V."/>
            <person name="Machida M."/>
            <person name="Baker S.E."/>
            <person name="Andersen M.R."/>
        </authorList>
    </citation>
    <scope>NUCLEOTIDE SEQUENCE [LARGE SCALE GENOMIC DNA]</scope>
    <source>
        <strain evidence="12 13">IBT 18842</strain>
    </source>
</reference>
<dbReference type="Pfam" id="PF13602">
    <property type="entry name" value="ADH_zinc_N_2"/>
    <property type="match status" value="1"/>
</dbReference>
<dbReference type="SUPFAM" id="SSF50129">
    <property type="entry name" value="GroES-like"/>
    <property type="match status" value="1"/>
</dbReference>
<dbReference type="InterPro" id="IPR049900">
    <property type="entry name" value="PKS_mFAS_DH"/>
</dbReference>
<feature type="active site" description="Proton acceptor; for dehydratase activity" evidence="8">
    <location>
        <position position="928"/>
    </location>
</feature>
<dbReference type="Gene3D" id="3.40.366.10">
    <property type="entry name" value="Malonyl-Coenzyme A Acyl Carrier Protein, domain 2"/>
    <property type="match status" value="1"/>
</dbReference>
<keyword evidence="6" id="KW-0511">Multifunctional enzyme</keyword>
<dbReference type="SMART" id="SM00827">
    <property type="entry name" value="PKS_AT"/>
    <property type="match status" value="1"/>
</dbReference>
<feature type="domain" description="Ketosynthase family 3 (KS3)" evidence="10">
    <location>
        <begin position="33"/>
        <end position="436"/>
    </location>
</feature>
<evidence type="ECO:0000256" key="5">
    <source>
        <dbReference type="ARBA" id="ARBA00022857"/>
    </source>
</evidence>
<dbReference type="InterPro" id="IPR014043">
    <property type="entry name" value="Acyl_transferase_dom"/>
</dbReference>
<evidence type="ECO:0000256" key="4">
    <source>
        <dbReference type="ARBA" id="ARBA00022679"/>
    </source>
</evidence>
<dbReference type="InterPro" id="IPR016035">
    <property type="entry name" value="Acyl_Trfase/lysoPLipase"/>
</dbReference>
<dbReference type="InterPro" id="IPR042104">
    <property type="entry name" value="PKS_dehydratase_sf"/>
</dbReference>
<keyword evidence="13" id="KW-1185">Reference proteome</keyword>
<dbReference type="SMART" id="SM00825">
    <property type="entry name" value="PKS_KS"/>
    <property type="match status" value="1"/>
</dbReference>
<dbReference type="PROSITE" id="PS52004">
    <property type="entry name" value="KS3_2"/>
    <property type="match status" value="1"/>
</dbReference>
<dbReference type="SUPFAM" id="SSF47336">
    <property type="entry name" value="ACP-like"/>
    <property type="match status" value="1"/>
</dbReference>
<dbReference type="PROSITE" id="PS00606">
    <property type="entry name" value="KS3_1"/>
    <property type="match status" value="1"/>
</dbReference>
<keyword evidence="5" id="KW-0521">NADP</keyword>
<gene>
    <name evidence="12" type="ORF">BDV25DRAFT_142995</name>
</gene>
<keyword evidence="7" id="KW-0012">Acyltransferase</keyword>
<dbReference type="Pfam" id="PF08659">
    <property type="entry name" value="KR"/>
    <property type="match status" value="1"/>
</dbReference>